<dbReference type="AlphaFoldDB" id="A0A7M5V7H4"/>
<dbReference type="PANTHER" id="PTHR10177">
    <property type="entry name" value="CYCLINS"/>
    <property type="match status" value="1"/>
</dbReference>
<protein>
    <recommendedName>
        <fullName evidence="2">Cyclin-like domain-containing protein</fullName>
    </recommendedName>
</protein>
<dbReference type="EnsemblMetazoa" id="CLYHEMT010939.1">
    <property type="protein sequence ID" value="CLYHEMP010939.1"/>
    <property type="gene ID" value="CLYHEMG010939"/>
</dbReference>
<evidence type="ECO:0000313" key="4">
    <source>
        <dbReference type="Proteomes" id="UP000594262"/>
    </source>
</evidence>
<dbReference type="InterPro" id="IPR013763">
    <property type="entry name" value="Cyclin-like_dom"/>
</dbReference>
<evidence type="ECO:0000256" key="1">
    <source>
        <dbReference type="RuleBase" id="RU000383"/>
    </source>
</evidence>
<proteinExistence type="inferred from homology"/>
<accession>A0A7M5V7H4</accession>
<dbReference type="Proteomes" id="UP000594262">
    <property type="component" value="Unplaced"/>
</dbReference>
<evidence type="ECO:0000313" key="3">
    <source>
        <dbReference type="EnsemblMetazoa" id="CLYHEMP010939.1"/>
    </source>
</evidence>
<keyword evidence="1" id="KW-0195">Cyclin</keyword>
<dbReference type="InterPro" id="IPR039361">
    <property type="entry name" value="Cyclin"/>
</dbReference>
<organism evidence="3 4">
    <name type="scientific">Clytia hemisphaerica</name>
    <dbReference type="NCBI Taxonomy" id="252671"/>
    <lineage>
        <taxon>Eukaryota</taxon>
        <taxon>Metazoa</taxon>
        <taxon>Cnidaria</taxon>
        <taxon>Hydrozoa</taxon>
        <taxon>Hydroidolina</taxon>
        <taxon>Leptothecata</taxon>
        <taxon>Obeliida</taxon>
        <taxon>Clytiidae</taxon>
        <taxon>Clytia</taxon>
    </lineage>
</organism>
<dbReference type="SMART" id="SM00385">
    <property type="entry name" value="CYCLIN"/>
    <property type="match status" value="1"/>
</dbReference>
<name>A0A7M5V7H4_9CNID</name>
<dbReference type="InterPro" id="IPR036915">
    <property type="entry name" value="Cyclin-like_sf"/>
</dbReference>
<dbReference type="OrthoDB" id="769138at2759"/>
<dbReference type="InterPro" id="IPR006671">
    <property type="entry name" value="Cyclin_N"/>
</dbReference>
<dbReference type="Pfam" id="PF00134">
    <property type="entry name" value="Cyclin_N"/>
    <property type="match status" value="1"/>
</dbReference>
<dbReference type="Gene3D" id="1.10.472.10">
    <property type="entry name" value="Cyclin-like"/>
    <property type="match status" value="2"/>
</dbReference>
<keyword evidence="4" id="KW-1185">Reference proteome</keyword>
<evidence type="ECO:0000259" key="2">
    <source>
        <dbReference type="SMART" id="SM00385"/>
    </source>
</evidence>
<dbReference type="FunFam" id="1.10.472.10:FF:000006">
    <property type="entry name" value="Cyclin I"/>
    <property type="match status" value="1"/>
</dbReference>
<reference evidence="3" key="1">
    <citation type="submission" date="2021-01" db="UniProtKB">
        <authorList>
            <consortium name="EnsemblMetazoa"/>
        </authorList>
    </citation>
    <scope>IDENTIFICATION</scope>
</reference>
<sequence length="296" mass="34664">MLDKLCRDPSHLERLLKIRLAEEKELKLLDWLKLVSPLFLPCFMIRFKNYQIFLPLHFIIKIKLSFYFYISPYSGPYQDVEEWKEILRSLLKLNQKCLFQSETFVLAVHILDDFLGFVKVHGKYLNCAAYASYYIACKLLEEDEFVPELSTFVELIGHKFTTNDITRMEKIILEKTEWNMNHVTICNFLDIYYSLVCGKYFKTLFGSDSLAYSIYRNLAAQGVQCITYVSLINFKGSIKALALLSCTLEKITSRWFSYIEEICQMGKIQIQDVLECRDVIKNSSVWPTKEAETATK</sequence>
<comment type="similarity">
    <text evidence="1">Belongs to the cyclin family.</text>
</comment>
<feature type="domain" description="Cyclin-like" evidence="2">
    <location>
        <begin position="88"/>
        <end position="174"/>
    </location>
</feature>
<dbReference type="SUPFAM" id="SSF47954">
    <property type="entry name" value="Cyclin-like"/>
    <property type="match status" value="1"/>
</dbReference>